<dbReference type="EMBL" id="LR797178">
    <property type="protein sequence ID" value="CAB4191713.1"/>
    <property type="molecule type" value="Genomic_DNA"/>
</dbReference>
<evidence type="ECO:0000313" key="2">
    <source>
        <dbReference type="EMBL" id="CAB4191713.1"/>
    </source>
</evidence>
<gene>
    <name evidence="2" type="ORF">UFOVP1229_102</name>
</gene>
<organism evidence="2">
    <name type="scientific">uncultured Caudovirales phage</name>
    <dbReference type="NCBI Taxonomy" id="2100421"/>
    <lineage>
        <taxon>Viruses</taxon>
        <taxon>Duplodnaviria</taxon>
        <taxon>Heunggongvirae</taxon>
        <taxon>Uroviricota</taxon>
        <taxon>Caudoviricetes</taxon>
        <taxon>Peduoviridae</taxon>
        <taxon>Maltschvirus</taxon>
        <taxon>Maltschvirus maltsch</taxon>
    </lineage>
</organism>
<sequence length="121" mass="13467">MSILAAYRRGNRMSDKFKYLMLKDRLDAEFPIIWPCINTGDYRSGISHREVADLHRASAVRVISAGFCELSPEIVAYGRSESMDMESRGIDTEVIARFLTPDPPSADSCVAPRIPASETAQ</sequence>
<protein>
    <submittedName>
        <fullName evidence="2">Uncharacterized protein</fullName>
    </submittedName>
</protein>
<name>A0A6J5R4N0_9CAUD</name>
<proteinExistence type="predicted"/>
<reference evidence="2" key="1">
    <citation type="submission" date="2020-05" db="EMBL/GenBank/DDBJ databases">
        <authorList>
            <person name="Chiriac C."/>
            <person name="Salcher M."/>
            <person name="Ghai R."/>
            <person name="Kavagutti S V."/>
        </authorList>
    </citation>
    <scope>NUCLEOTIDE SEQUENCE</scope>
</reference>
<accession>A0A6J5R4N0</accession>
<feature type="region of interest" description="Disordered" evidence="1">
    <location>
        <begin position="101"/>
        <end position="121"/>
    </location>
</feature>
<evidence type="ECO:0000256" key="1">
    <source>
        <dbReference type="SAM" id="MobiDB-lite"/>
    </source>
</evidence>